<proteinExistence type="predicted"/>
<comment type="caution">
    <text evidence="1">The sequence shown here is derived from an EMBL/GenBank/DDBJ whole genome shotgun (WGS) entry which is preliminary data.</text>
</comment>
<gene>
    <name evidence="1" type="ORF">LCGC14_0174520</name>
</gene>
<accession>A0A0F9XTG3</accession>
<protein>
    <submittedName>
        <fullName evidence="1">Uncharacterized protein</fullName>
    </submittedName>
</protein>
<sequence length="54" mass="6148">MIKNYAGFVSNLQGKELLALLTKEEQSCYRLSDVYDSKGRALRIEIDKLKAETP</sequence>
<organism evidence="1">
    <name type="scientific">marine sediment metagenome</name>
    <dbReference type="NCBI Taxonomy" id="412755"/>
    <lineage>
        <taxon>unclassified sequences</taxon>
        <taxon>metagenomes</taxon>
        <taxon>ecological metagenomes</taxon>
    </lineage>
</organism>
<evidence type="ECO:0000313" key="1">
    <source>
        <dbReference type="EMBL" id="KKN95583.1"/>
    </source>
</evidence>
<reference evidence="1" key="1">
    <citation type="journal article" date="2015" name="Nature">
        <title>Complex archaea that bridge the gap between prokaryotes and eukaryotes.</title>
        <authorList>
            <person name="Spang A."/>
            <person name="Saw J.H."/>
            <person name="Jorgensen S.L."/>
            <person name="Zaremba-Niedzwiedzka K."/>
            <person name="Martijn J."/>
            <person name="Lind A.E."/>
            <person name="van Eijk R."/>
            <person name="Schleper C."/>
            <person name="Guy L."/>
            <person name="Ettema T.J."/>
        </authorList>
    </citation>
    <scope>NUCLEOTIDE SEQUENCE</scope>
</reference>
<dbReference type="EMBL" id="LAZR01000069">
    <property type="protein sequence ID" value="KKN95583.1"/>
    <property type="molecule type" value="Genomic_DNA"/>
</dbReference>
<dbReference type="AlphaFoldDB" id="A0A0F9XTG3"/>
<name>A0A0F9XTG3_9ZZZZ</name>